<evidence type="ECO:0000256" key="5">
    <source>
        <dbReference type="ARBA" id="ARBA00022777"/>
    </source>
</evidence>
<sequence>MVVGQGRVGKTTLLRRLLGEPFNPNEKSTVGAVTQDIDTKSVREQEGVDILQAETADGWNALKEDDNSDEEHVRAMRQEVARRAKETKAKEAARRQAEKDNGQEAASAPSPTSTSSKPPPAPTSSSPPPSPPPPQPSSSAPAKKEEEEKMKDLGDVELGVDNKLRLNIWDYGGQRIFQSFQHLLVVRRAVYLVVFNMETFLDSPEKAFSFLDFWLHTIYIQANGAPIFLIGTRGDQVKDPKQHAKISSLLKERYSSLLNLQLTANKADKLCFFPVDNTSSFPEDLERFRRLTALTEEKISNDKLPPLLTEGEPLPYIEDRVPIPWLNFLDELRKISSEKKEDEVDGNIDDDFEAQPYLSTGLIAASDDSPENAMDIAERCKVFEGLTTEEEKKSRLEVLLNNLHELGLVIFFSGSKSLKSYVILQPQWLMDQICFIIRDFKRHRLRRDQRIQKKHLDEWLQLTDLGIASTNILNKLWVGLDKHQVTFLRDLMIKIGLLVELNEDRKSWKSAAKGAVSGIRYFAPNIITTEDDDDEEDEDDEDVGTPPPEPAGTETFTIASKLNGLPYLPNGFIERLIAWLMPYALDHTDADPSVSLDFPHLSQVAIKGKVMVAVKIQDGEDKAAVALSSNGREIVCSIQPLLEGGKVDWKRHASHVVDLATDVNVEFFGGRLSLKSLRSGEIGGGGEVLTRTAKIADRKDTINGDGDEAEGDGKKEAPASAILSFLADTCGIKADRAATIAKNLKEEEIETTQDLIDFAEDGEDEFTELLTEAGCAKLNVKKVKKGLKLLAKREKEEREMRAEAEKTEREKKPYVLVVTGGEDLNTSEETALIHNAFSGDKQNRKAMLLEETNIASMSKVLSEYREIACVHFALHGTVGADGKQTLAMKTTKEDADMSTPEEVGEVIMASQAKVSSIVLNICQGGKRESVEDFIVGSDYVVGWKTDVADSAAVQFSEQFYGSIKDGDSVEFDLDPSSKDDRKTLKERRNKLKRSTPKIAGVPAVYRKGAEGEEKVVEIFKPTPEVEEVVERKRSSTYGNIQKQNQTIIKQNEELLKGQGDLKQGQQDIKQDIEDSMSKVLKRVFECSEFDVPTTFVILPYKIEVEDKKAAAGGVKLASNGLDKAGKWMSKLTDVINVIDSDIAKARASAAGRVQEMFSAFQSEEMYLYLVDEETSEPVVGAGYPIVIKEGSQKAKEFVPLMSVGLKALCVTNKVAGLAKCLGLPAPTLMTKELHSLANDFVKKINEKSSVAGFDVLQSAIDEGFSESLEGTKGDEGNQKKLRGAKLREFKRFLEEHDSKKFFGGLERAQREDGSIVWTLRAKKEVEEKEVKVRSLPKVEESEPEGPQKGWLFKRAPKASDGDAFKSSFKSFKRQAAEIFGGAQKQWQKRYCIIEEGTLMYFKDEGMKDMKGNIDLSEVTEVKTEGVGEEGNEVPESGAAFSFEQGGREWVFAARSEGEMKEWARKIIVK</sequence>
<evidence type="ECO:0000313" key="13">
    <source>
        <dbReference type="Proteomes" id="UP001165122"/>
    </source>
</evidence>
<comment type="catalytic activity">
    <reaction evidence="7">
        <text>L-threonyl-[protein] + ATP = O-phospho-L-threonyl-[protein] + ADP + H(+)</text>
        <dbReference type="Rhea" id="RHEA:46608"/>
        <dbReference type="Rhea" id="RHEA-COMP:11060"/>
        <dbReference type="Rhea" id="RHEA-COMP:11605"/>
        <dbReference type="ChEBI" id="CHEBI:15378"/>
        <dbReference type="ChEBI" id="CHEBI:30013"/>
        <dbReference type="ChEBI" id="CHEBI:30616"/>
        <dbReference type="ChEBI" id="CHEBI:61977"/>
        <dbReference type="ChEBI" id="CHEBI:456216"/>
        <dbReference type="EC" id="2.7.11.1"/>
    </reaction>
</comment>
<feature type="region of interest" description="Disordered" evidence="9">
    <location>
        <begin position="19"/>
        <end position="41"/>
    </location>
</feature>
<accession>A0A9W7ATZ4</accession>
<feature type="compositionally biased region" description="Acidic residues" evidence="9">
    <location>
        <begin position="530"/>
        <end position="543"/>
    </location>
</feature>
<dbReference type="GO" id="GO:0016301">
    <property type="term" value="F:kinase activity"/>
    <property type="evidence" value="ECO:0007669"/>
    <property type="project" value="UniProtKB-KW"/>
</dbReference>
<evidence type="ECO:0000259" key="10">
    <source>
        <dbReference type="PROSITE" id="PS50003"/>
    </source>
</evidence>
<organism evidence="12 13">
    <name type="scientific">Triparma laevis f. longispina</name>
    <dbReference type="NCBI Taxonomy" id="1714387"/>
    <lineage>
        <taxon>Eukaryota</taxon>
        <taxon>Sar</taxon>
        <taxon>Stramenopiles</taxon>
        <taxon>Ochrophyta</taxon>
        <taxon>Bolidophyceae</taxon>
        <taxon>Parmales</taxon>
        <taxon>Triparmaceae</taxon>
        <taxon>Triparma</taxon>
    </lineage>
</organism>
<dbReference type="InterPro" id="IPR011993">
    <property type="entry name" value="PH-like_dom_sf"/>
</dbReference>
<dbReference type="PROSITE" id="PS50003">
    <property type="entry name" value="PH_DOMAIN"/>
    <property type="match status" value="1"/>
</dbReference>
<feature type="domain" description="Roc" evidence="11">
    <location>
        <begin position="1"/>
        <end position="299"/>
    </location>
</feature>
<dbReference type="Pfam" id="PF00169">
    <property type="entry name" value="PH"/>
    <property type="match status" value="1"/>
</dbReference>
<evidence type="ECO:0000256" key="1">
    <source>
        <dbReference type="ARBA" id="ARBA00012513"/>
    </source>
</evidence>
<name>A0A9W7ATZ4_9STRA</name>
<dbReference type="Pfam" id="PF16095">
    <property type="entry name" value="COR-A"/>
    <property type="match status" value="1"/>
</dbReference>
<dbReference type="SUPFAM" id="SSF52540">
    <property type="entry name" value="P-loop containing nucleoside triphosphate hydrolases"/>
    <property type="match status" value="1"/>
</dbReference>
<dbReference type="InterPro" id="IPR027417">
    <property type="entry name" value="P-loop_NTPase"/>
</dbReference>
<dbReference type="SMART" id="SM00233">
    <property type="entry name" value="PH"/>
    <property type="match status" value="1"/>
</dbReference>
<evidence type="ECO:0000256" key="7">
    <source>
        <dbReference type="ARBA" id="ARBA00047899"/>
    </source>
</evidence>
<dbReference type="OrthoDB" id="205015at2759"/>
<keyword evidence="5" id="KW-0418">Kinase</keyword>
<dbReference type="EC" id="2.7.11.1" evidence="1"/>
<feature type="compositionally biased region" description="Basic and acidic residues" evidence="9">
    <location>
        <begin position="62"/>
        <end position="102"/>
    </location>
</feature>
<evidence type="ECO:0000256" key="9">
    <source>
        <dbReference type="SAM" id="MobiDB-lite"/>
    </source>
</evidence>
<evidence type="ECO:0000256" key="8">
    <source>
        <dbReference type="ARBA" id="ARBA00048679"/>
    </source>
</evidence>
<keyword evidence="2" id="KW-0808">Transferase</keyword>
<evidence type="ECO:0000256" key="6">
    <source>
        <dbReference type="ARBA" id="ARBA00022840"/>
    </source>
</evidence>
<feature type="region of interest" description="Disordered" evidence="9">
    <location>
        <begin position="53"/>
        <end position="154"/>
    </location>
</feature>
<proteinExistence type="predicted"/>
<dbReference type="Gene3D" id="3.40.50.300">
    <property type="entry name" value="P-loop containing nucleotide triphosphate hydrolases"/>
    <property type="match status" value="1"/>
</dbReference>
<dbReference type="Pfam" id="PF08477">
    <property type="entry name" value="Roc"/>
    <property type="match status" value="1"/>
</dbReference>
<comment type="caution">
    <text evidence="12">The sequence shown here is derived from an EMBL/GenBank/DDBJ whole genome shotgun (WGS) entry which is preliminary data.</text>
</comment>
<reference evidence="13" key="1">
    <citation type="journal article" date="2023" name="Commun. Biol.">
        <title>Genome analysis of Parmales, the sister group of diatoms, reveals the evolutionary specialization of diatoms from phago-mixotrophs to photoautotrophs.</title>
        <authorList>
            <person name="Ban H."/>
            <person name="Sato S."/>
            <person name="Yoshikawa S."/>
            <person name="Yamada K."/>
            <person name="Nakamura Y."/>
            <person name="Ichinomiya M."/>
            <person name="Sato N."/>
            <person name="Blanc-Mathieu R."/>
            <person name="Endo H."/>
            <person name="Kuwata A."/>
            <person name="Ogata H."/>
        </authorList>
    </citation>
    <scope>NUCLEOTIDE SEQUENCE [LARGE SCALE GENOMIC DNA]</scope>
    <source>
        <strain evidence="13">NIES 3700</strain>
    </source>
</reference>
<dbReference type="GO" id="GO:0005524">
    <property type="term" value="F:ATP binding"/>
    <property type="evidence" value="ECO:0007669"/>
    <property type="project" value="UniProtKB-KW"/>
</dbReference>
<evidence type="ECO:0000313" key="12">
    <source>
        <dbReference type="EMBL" id="GMH76561.1"/>
    </source>
</evidence>
<feature type="compositionally biased region" description="Basic and acidic residues" evidence="9">
    <location>
        <begin position="142"/>
        <end position="154"/>
    </location>
</feature>
<evidence type="ECO:0000259" key="11">
    <source>
        <dbReference type="PROSITE" id="PS51424"/>
    </source>
</evidence>
<feature type="compositionally biased region" description="Low complexity" evidence="9">
    <location>
        <begin position="105"/>
        <end position="116"/>
    </location>
</feature>
<feature type="region of interest" description="Disordered" evidence="9">
    <location>
        <begin position="530"/>
        <end position="553"/>
    </location>
</feature>
<dbReference type="PANTHER" id="PTHR47679:SF2">
    <property type="entry name" value="C-TERMINAL OF ROC (COR) DOMAIN-CONTAINING PROTEIN"/>
    <property type="match status" value="1"/>
</dbReference>
<dbReference type="PANTHER" id="PTHR47679">
    <property type="entry name" value="PROTEIN TORNADO 1"/>
    <property type="match status" value="1"/>
</dbReference>
<keyword evidence="6" id="KW-0067">ATP-binding</keyword>
<keyword evidence="3" id="KW-0677">Repeat</keyword>
<evidence type="ECO:0000256" key="4">
    <source>
        <dbReference type="ARBA" id="ARBA00022741"/>
    </source>
</evidence>
<keyword evidence="13" id="KW-1185">Reference proteome</keyword>
<evidence type="ECO:0000256" key="3">
    <source>
        <dbReference type="ARBA" id="ARBA00022737"/>
    </source>
</evidence>
<dbReference type="Gene3D" id="2.30.29.30">
    <property type="entry name" value="Pleckstrin-homology domain (PH domain)/Phosphotyrosine-binding domain (PTB)"/>
    <property type="match status" value="1"/>
</dbReference>
<gene>
    <name evidence="12" type="ORF">TrLO_g7994</name>
</gene>
<dbReference type="SUPFAM" id="SSF50729">
    <property type="entry name" value="PH domain-like"/>
    <property type="match status" value="1"/>
</dbReference>
<feature type="compositionally biased region" description="Pro residues" evidence="9">
    <location>
        <begin position="117"/>
        <end position="136"/>
    </location>
</feature>
<evidence type="ECO:0000256" key="2">
    <source>
        <dbReference type="ARBA" id="ARBA00022679"/>
    </source>
</evidence>
<dbReference type="InterPro" id="IPR020859">
    <property type="entry name" value="ROC"/>
</dbReference>
<dbReference type="EMBL" id="BRXW01000768">
    <property type="protein sequence ID" value="GMH76561.1"/>
    <property type="molecule type" value="Genomic_DNA"/>
</dbReference>
<comment type="catalytic activity">
    <reaction evidence="8">
        <text>L-seryl-[protein] + ATP = O-phospho-L-seryl-[protein] + ADP + H(+)</text>
        <dbReference type="Rhea" id="RHEA:17989"/>
        <dbReference type="Rhea" id="RHEA-COMP:9863"/>
        <dbReference type="Rhea" id="RHEA-COMP:11604"/>
        <dbReference type="ChEBI" id="CHEBI:15378"/>
        <dbReference type="ChEBI" id="CHEBI:29999"/>
        <dbReference type="ChEBI" id="CHEBI:30616"/>
        <dbReference type="ChEBI" id="CHEBI:83421"/>
        <dbReference type="ChEBI" id="CHEBI:456216"/>
        <dbReference type="EC" id="2.7.11.1"/>
    </reaction>
</comment>
<dbReference type="Proteomes" id="UP001165122">
    <property type="component" value="Unassembled WGS sequence"/>
</dbReference>
<feature type="domain" description="PH" evidence="10">
    <location>
        <begin position="1344"/>
        <end position="1469"/>
    </location>
</feature>
<dbReference type="InterPro" id="IPR032171">
    <property type="entry name" value="COR-A"/>
</dbReference>
<dbReference type="PROSITE" id="PS51424">
    <property type="entry name" value="ROC"/>
    <property type="match status" value="1"/>
</dbReference>
<protein>
    <recommendedName>
        <fullName evidence="1">non-specific serine/threonine protein kinase</fullName>
        <ecNumber evidence="1">2.7.11.1</ecNumber>
    </recommendedName>
</protein>
<dbReference type="InterPro" id="IPR001849">
    <property type="entry name" value="PH_domain"/>
</dbReference>
<keyword evidence="4" id="KW-0547">Nucleotide-binding</keyword>